<evidence type="ECO:0000256" key="1">
    <source>
        <dbReference type="ARBA" id="ARBA00004287"/>
    </source>
</evidence>
<dbReference type="FunFam" id="3.30.1520.10:FF:000013">
    <property type="entry name" value="Putative Sorting nexin 3"/>
    <property type="match status" value="1"/>
</dbReference>
<keyword evidence="6" id="KW-0963">Cytoplasm</keyword>
<keyword evidence="5" id="KW-0813">Transport</keyword>
<evidence type="ECO:0000256" key="4">
    <source>
        <dbReference type="ARBA" id="ARBA00010883"/>
    </source>
</evidence>
<evidence type="ECO:0000313" key="14">
    <source>
        <dbReference type="Proteomes" id="UP000559027"/>
    </source>
</evidence>
<dbReference type="PROSITE" id="PS50195">
    <property type="entry name" value="PX"/>
    <property type="match status" value="1"/>
</dbReference>
<evidence type="ECO:0000256" key="3">
    <source>
        <dbReference type="ARBA" id="ARBA00004555"/>
    </source>
</evidence>
<dbReference type="GO" id="GO:0005768">
    <property type="term" value="C:endosome"/>
    <property type="evidence" value="ECO:0007669"/>
    <property type="project" value="TreeGrafter"/>
</dbReference>
<evidence type="ECO:0000256" key="7">
    <source>
        <dbReference type="ARBA" id="ARBA00022553"/>
    </source>
</evidence>
<dbReference type="Proteomes" id="UP000559027">
    <property type="component" value="Unassembled WGS sequence"/>
</dbReference>
<evidence type="ECO:0000313" key="13">
    <source>
        <dbReference type="EMBL" id="KAF5361888.1"/>
    </source>
</evidence>
<dbReference type="GO" id="GO:0042147">
    <property type="term" value="P:retrograde transport, endosome to Golgi"/>
    <property type="evidence" value="ECO:0007669"/>
    <property type="project" value="TreeGrafter"/>
</dbReference>
<feature type="region of interest" description="Disordered" evidence="11">
    <location>
        <begin position="1"/>
        <end position="314"/>
    </location>
</feature>
<feature type="compositionally biased region" description="Low complexity" evidence="11">
    <location>
        <begin position="265"/>
        <end position="279"/>
    </location>
</feature>
<proteinExistence type="inferred from homology"/>
<dbReference type="CDD" id="cd07627">
    <property type="entry name" value="BAR_Vps5p"/>
    <property type="match status" value="1"/>
</dbReference>
<keyword evidence="10" id="KW-0472">Membrane</keyword>
<dbReference type="EMBL" id="JAACJO010000002">
    <property type="protein sequence ID" value="KAF5361888.1"/>
    <property type="molecule type" value="Genomic_DNA"/>
</dbReference>
<dbReference type="SMART" id="SM00312">
    <property type="entry name" value="PX"/>
    <property type="match status" value="1"/>
</dbReference>
<dbReference type="GO" id="GO:0045053">
    <property type="term" value="P:protein retention in Golgi apparatus"/>
    <property type="evidence" value="ECO:0007669"/>
    <property type="project" value="TreeGrafter"/>
</dbReference>
<evidence type="ECO:0000256" key="5">
    <source>
        <dbReference type="ARBA" id="ARBA00022448"/>
    </source>
</evidence>
<dbReference type="GO" id="GO:0035091">
    <property type="term" value="F:phosphatidylinositol binding"/>
    <property type="evidence" value="ECO:0007669"/>
    <property type="project" value="InterPro"/>
</dbReference>
<dbReference type="InterPro" id="IPR001683">
    <property type="entry name" value="PX_dom"/>
</dbReference>
<sequence>MDGFDDLLTPSRRAFEENPFANPFSNDRSHSPDPWASPFANSQQDDAFGSSSALDPYANPYESLGASSSTHNDVESEEGGHTAIATTSPTTTKAEELPLSDPLDLAAHAHDDDDDEQPPRQRPGFKESHGSPKSSFNETATIRPSEPEHFDGSPIASSTQPRPITPPSITPKAPATSHEVHAEQENTDTVKSPSLGFITHTPTVTALDSERVEKTQEFSPPLDNTLGGGLRSIDRSLTGLTLGEDALGGTSEWGGDTGWGARSEPTPSTSTGPSSSSQQQDDDDDSDDDKPISQTLNRIQSEDPDRAKTLSARAGAKTDIQPVFAITVDDPQKVGDPIRSFTMYTVHTRTTSPMYQKSSFSVLRRYSDFLWLYDTLQMNNPGVVVPPVPEKNTFGRFDDTFVRQRRLGLEKCIQKIANHPVLSKDTDLKFFLESDTFSLDMKHRKAESAHERGGLIASIGQTFTGPRFHETDEWFDKQKIYLDSLESQLKGLVKAIELVAKQRAELATVTGEFAQTISDLASSDVGTQLSQSLSGLADVQRKAQELQTTQSDQDVATILATSDEYARLISSVRLAFTSRIRIYHQWKNSESDSLRIKRNHEKNRAQGQIPTDKLSYSLQQIAEAERRAAESKLEYEQVSKLVKQEVARFEQERIDDFKDSLHTFLEGMITRQKDLIATWENYQQMLLKRAEATSGQTPVLQS</sequence>
<dbReference type="SUPFAM" id="SSF103657">
    <property type="entry name" value="BAR/IMD domain-like"/>
    <property type="match status" value="1"/>
</dbReference>
<evidence type="ECO:0000256" key="10">
    <source>
        <dbReference type="ARBA" id="ARBA00023136"/>
    </source>
</evidence>
<dbReference type="Pfam" id="PF00787">
    <property type="entry name" value="PX"/>
    <property type="match status" value="1"/>
</dbReference>
<dbReference type="GO" id="GO:0030904">
    <property type="term" value="C:retromer complex"/>
    <property type="evidence" value="ECO:0007669"/>
    <property type="project" value="UniProtKB-ARBA"/>
</dbReference>
<keyword evidence="14" id="KW-1185">Reference proteome</keyword>
<comment type="caution">
    <text evidence="13">The sequence shown here is derived from an EMBL/GenBank/DDBJ whole genome shotgun (WGS) entry which is preliminary data.</text>
</comment>
<evidence type="ECO:0000256" key="8">
    <source>
        <dbReference type="ARBA" id="ARBA00022927"/>
    </source>
</evidence>
<keyword evidence="7" id="KW-0597">Phosphoprotein</keyword>
<name>A0A8H5GBI8_9AGAR</name>
<organism evidence="13 14">
    <name type="scientific">Leucocoprinus leucothites</name>
    <dbReference type="NCBI Taxonomy" id="201217"/>
    <lineage>
        <taxon>Eukaryota</taxon>
        <taxon>Fungi</taxon>
        <taxon>Dikarya</taxon>
        <taxon>Basidiomycota</taxon>
        <taxon>Agaricomycotina</taxon>
        <taxon>Agaricomycetes</taxon>
        <taxon>Agaricomycetidae</taxon>
        <taxon>Agaricales</taxon>
        <taxon>Agaricineae</taxon>
        <taxon>Agaricaceae</taxon>
        <taxon>Leucocoprinus</taxon>
    </lineage>
</organism>
<dbReference type="Gene3D" id="3.30.1520.10">
    <property type="entry name" value="Phox-like domain"/>
    <property type="match status" value="1"/>
</dbReference>
<dbReference type="GO" id="GO:0015031">
    <property type="term" value="P:protein transport"/>
    <property type="evidence" value="ECO:0007669"/>
    <property type="project" value="UniProtKB-KW"/>
</dbReference>
<feature type="compositionally biased region" description="Low complexity" evidence="11">
    <location>
        <begin position="82"/>
        <end position="106"/>
    </location>
</feature>
<dbReference type="GO" id="GO:0005829">
    <property type="term" value="C:cytosol"/>
    <property type="evidence" value="ECO:0007669"/>
    <property type="project" value="GOC"/>
</dbReference>
<evidence type="ECO:0000256" key="6">
    <source>
        <dbReference type="ARBA" id="ARBA00022490"/>
    </source>
</evidence>
<protein>
    <recommendedName>
        <fullName evidence="12">PX domain-containing protein</fullName>
    </recommendedName>
</protein>
<dbReference type="GO" id="GO:0005794">
    <property type="term" value="C:Golgi apparatus"/>
    <property type="evidence" value="ECO:0007669"/>
    <property type="project" value="UniProtKB-SubCell"/>
</dbReference>
<dbReference type="FunFam" id="1.20.1270.60:FF:000022">
    <property type="entry name" value="Sorting nexin 3 protein"/>
    <property type="match status" value="1"/>
</dbReference>
<feature type="compositionally biased region" description="Polar residues" evidence="11">
    <location>
        <begin position="131"/>
        <end position="142"/>
    </location>
</feature>
<comment type="subcellular location">
    <subcellularLocation>
        <location evidence="2">Cytoplasm</location>
    </subcellularLocation>
    <subcellularLocation>
        <location evidence="3">Golgi apparatus</location>
    </subcellularLocation>
    <subcellularLocation>
        <location evidence="1">Membrane</location>
        <topology evidence="1">Peripheral membrane protein</topology>
        <orientation evidence="1">Cytoplasmic side</orientation>
    </subcellularLocation>
</comment>
<dbReference type="PANTHER" id="PTHR10555">
    <property type="entry name" value="SORTING NEXIN"/>
    <property type="match status" value="1"/>
</dbReference>
<feature type="compositionally biased region" description="Polar residues" evidence="11">
    <location>
        <begin position="39"/>
        <end position="53"/>
    </location>
</feature>
<gene>
    <name evidence="13" type="ORF">D9756_002350</name>
</gene>
<dbReference type="InterPro" id="IPR035803">
    <property type="entry name" value="BAR_Vps5"/>
</dbReference>
<keyword evidence="8" id="KW-0653">Protein transport</keyword>
<evidence type="ECO:0000256" key="11">
    <source>
        <dbReference type="SAM" id="MobiDB-lite"/>
    </source>
</evidence>
<comment type="similarity">
    <text evidence="4">Belongs to the sorting nexin family.</text>
</comment>
<dbReference type="Pfam" id="PF09325">
    <property type="entry name" value="Vps5"/>
    <property type="match status" value="1"/>
</dbReference>
<dbReference type="InterPro" id="IPR036871">
    <property type="entry name" value="PX_dom_sf"/>
</dbReference>
<dbReference type="Gene3D" id="1.20.1270.60">
    <property type="entry name" value="Arfaptin homology (AH) domain/BAR domain"/>
    <property type="match status" value="1"/>
</dbReference>
<feature type="domain" description="PX" evidence="12">
    <location>
        <begin position="322"/>
        <end position="438"/>
    </location>
</feature>
<dbReference type="PANTHER" id="PTHR10555:SF170">
    <property type="entry name" value="FI18122P1"/>
    <property type="match status" value="1"/>
</dbReference>
<evidence type="ECO:0000256" key="9">
    <source>
        <dbReference type="ARBA" id="ARBA00023034"/>
    </source>
</evidence>
<dbReference type="InterPro" id="IPR015404">
    <property type="entry name" value="Vps5_C"/>
</dbReference>
<evidence type="ECO:0000256" key="2">
    <source>
        <dbReference type="ARBA" id="ARBA00004496"/>
    </source>
</evidence>
<reference evidence="13 14" key="1">
    <citation type="journal article" date="2020" name="ISME J.">
        <title>Uncovering the hidden diversity of litter-decomposition mechanisms in mushroom-forming fungi.</title>
        <authorList>
            <person name="Floudas D."/>
            <person name="Bentzer J."/>
            <person name="Ahren D."/>
            <person name="Johansson T."/>
            <person name="Persson P."/>
            <person name="Tunlid A."/>
        </authorList>
    </citation>
    <scope>NUCLEOTIDE SEQUENCE [LARGE SCALE GENOMIC DNA]</scope>
    <source>
        <strain evidence="13 14">CBS 146.42</strain>
    </source>
</reference>
<dbReference type="OrthoDB" id="271164at2759"/>
<evidence type="ECO:0000259" key="12">
    <source>
        <dbReference type="PROSITE" id="PS50195"/>
    </source>
</evidence>
<dbReference type="AlphaFoldDB" id="A0A8H5GBI8"/>
<dbReference type="SUPFAM" id="SSF64268">
    <property type="entry name" value="PX domain"/>
    <property type="match status" value="1"/>
</dbReference>
<dbReference type="InterPro" id="IPR027267">
    <property type="entry name" value="AH/BAR_dom_sf"/>
</dbReference>
<accession>A0A8H5GBI8</accession>
<keyword evidence="9" id="KW-0333">Golgi apparatus</keyword>